<keyword evidence="4 6" id="KW-1133">Transmembrane helix</keyword>
<evidence type="ECO:0000256" key="2">
    <source>
        <dbReference type="ARBA" id="ARBA00022448"/>
    </source>
</evidence>
<evidence type="ECO:0000259" key="7">
    <source>
        <dbReference type="PROSITE" id="PS50928"/>
    </source>
</evidence>
<feature type="transmembrane region" description="Helical" evidence="6">
    <location>
        <begin position="103"/>
        <end position="123"/>
    </location>
</feature>
<dbReference type="SUPFAM" id="SSF161098">
    <property type="entry name" value="MetI-like"/>
    <property type="match status" value="1"/>
</dbReference>
<keyword evidence="3 6" id="KW-0812">Transmembrane</keyword>
<evidence type="ECO:0000256" key="5">
    <source>
        <dbReference type="ARBA" id="ARBA00023136"/>
    </source>
</evidence>
<gene>
    <name evidence="8" type="ORF">BJY26_000572</name>
</gene>
<evidence type="ECO:0000256" key="4">
    <source>
        <dbReference type="ARBA" id="ARBA00022989"/>
    </source>
</evidence>
<dbReference type="InterPro" id="IPR000515">
    <property type="entry name" value="MetI-like"/>
</dbReference>
<comment type="caution">
    <text evidence="8">The sequence shown here is derived from an EMBL/GenBank/DDBJ whole genome shotgun (WGS) entry which is preliminary data.</text>
</comment>
<evidence type="ECO:0000256" key="1">
    <source>
        <dbReference type="ARBA" id="ARBA00004141"/>
    </source>
</evidence>
<dbReference type="PANTHER" id="PTHR30177:SF4">
    <property type="entry name" value="OSMOPROTECTANT IMPORT PERMEASE PROTEIN OSMW"/>
    <property type="match status" value="1"/>
</dbReference>
<dbReference type="CDD" id="cd06261">
    <property type="entry name" value="TM_PBP2"/>
    <property type="match status" value="1"/>
</dbReference>
<evidence type="ECO:0000256" key="3">
    <source>
        <dbReference type="ARBA" id="ARBA00022692"/>
    </source>
</evidence>
<feature type="transmembrane region" description="Helical" evidence="6">
    <location>
        <begin position="198"/>
        <end position="223"/>
    </location>
</feature>
<dbReference type="GO" id="GO:0055085">
    <property type="term" value="P:transmembrane transport"/>
    <property type="evidence" value="ECO:0007669"/>
    <property type="project" value="InterPro"/>
</dbReference>
<dbReference type="EMBL" id="JACBZP010000001">
    <property type="protein sequence ID" value="NYI66266.1"/>
    <property type="molecule type" value="Genomic_DNA"/>
</dbReference>
<accession>A0A7Z0CZF2</accession>
<dbReference type="GO" id="GO:0005886">
    <property type="term" value="C:plasma membrane"/>
    <property type="evidence" value="ECO:0007669"/>
    <property type="project" value="UniProtKB-SubCell"/>
</dbReference>
<organism evidence="8 9">
    <name type="scientific">Spelaeicoccus albus</name>
    <dbReference type="NCBI Taxonomy" id="1280376"/>
    <lineage>
        <taxon>Bacteria</taxon>
        <taxon>Bacillati</taxon>
        <taxon>Actinomycetota</taxon>
        <taxon>Actinomycetes</taxon>
        <taxon>Micrococcales</taxon>
        <taxon>Brevibacteriaceae</taxon>
        <taxon>Spelaeicoccus</taxon>
    </lineage>
</organism>
<comment type="similarity">
    <text evidence="6">Belongs to the binding-protein-dependent transport system permease family.</text>
</comment>
<dbReference type="Pfam" id="PF00528">
    <property type="entry name" value="BPD_transp_1"/>
    <property type="match status" value="1"/>
</dbReference>
<feature type="transmembrane region" description="Helical" evidence="6">
    <location>
        <begin position="42"/>
        <end position="62"/>
    </location>
</feature>
<dbReference type="Gene3D" id="1.10.3720.10">
    <property type="entry name" value="MetI-like"/>
    <property type="match status" value="1"/>
</dbReference>
<dbReference type="GO" id="GO:0031460">
    <property type="term" value="P:glycine betaine transport"/>
    <property type="evidence" value="ECO:0007669"/>
    <property type="project" value="TreeGrafter"/>
</dbReference>
<keyword evidence="2 6" id="KW-0813">Transport</keyword>
<dbReference type="InterPro" id="IPR035906">
    <property type="entry name" value="MetI-like_sf"/>
</dbReference>
<dbReference type="PROSITE" id="PS50928">
    <property type="entry name" value="ABC_TM1"/>
    <property type="match status" value="1"/>
</dbReference>
<evidence type="ECO:0000256" key="6">
    <source>
        <dbReference type="RuleBase" id="RU363032"/>
    </source>
</evidence>
<dbReference type="Proteomes" id="UP000539111">
    <property type="component" value="Unassembled WGS sequence"/>
</dbReference>
<proteinExistence type="inferred from homology"/>
<dbReference type="PANTHER" id="PTHR30177">
    <property type="entry name" value="GLYCINE BETAINE/L-PROLINE TRANSPORT SYSTEM PERMEASE PROTEIN PROW"/>
    <property type="match status" value="1"/>
</dbReference>
<evidence type="ECO:0000313" key="8">
    <source>
        <dbReference type="EMBL" id="NYI66266.1"/>
    </source>
</evidence>
<evidence type="ECO:0000313" key="9">
    <source>
        <dbReference type="Proteomes" id="UP000539111"/>
    </source>
</evidence>
<name>A0A7Z0CZF2_9MICO</name>
<dbReference type="InterPro" id="IPR051204">
    <property type="entry name" value="ABC_transp_perm/SBD"/>
</dbReference>
<sequence length="240" mass="25238">MTAGIAAASLSGGASLNAAGNVSLNWLGSNAGEIVSMFVHHIVLSGIPTLAGLIIALPIGAFANRYRWAYTPTITIAGLFYTLPSLAVFVLLPLVLGTKILDPLNVIIALIIYTLALLVRVVADGLASVPEETVQAAEAMGYRSVRRFLTVDLPIAAPVILAGLRVASVANVSILSVAALLGIPQLGQLFTEGFQLDFYAPIIAGIVLTVFLAFVFDGIIVVAERLMTPWKRARTEEVTA</sequence>
<protein>
    <submittedName>
        <fullName evidence="8">Osmoprotectant transport system permease protein</fullName>
    </submittedName>
</protein>
<feature type="transmembrane region" description="Helical" evidence="6">
    <location>
        <begin position="74"/>
        <end position="97"/>
    </location>
</feature>
<keyword evidence="5 6" id="KW-0472">Membrane</keyword>
<dbReference type="AlphaFoldDB" id="A0A7Z0CZF2"/>
<keyword evidence="9" id="KW-1185">Reference proteome</keyword>
<reference evidence="8 9" key="1">
    <citation type="submission" date="2020-07" db="EMBL/GenBank/DDBJ databases">
        <title>Sequencing the genomes of 1000 actinobacteria strains.</title>
        <authorList>
            <person name="Klenk H.-P."/>
        </authorList>
    </citation>
    <scope>NUCLEOTIDE SEQUENCE [LARGE SCALE GENOMIC DNA]</scope>
    <source>
        <strain evidence="8 9">DSM 26341</strain>
    </source>
</reference>
<dbReference type="RefSeq" id="WP_308191278.1">
    <property type="nucleotide sequence ID" value="NZ_JACBZP010000001.1"/>
</dbReference>
<comment type="subcellular location">
    <subcellularLocation>
        <location evidence="6">Cell membrane</location>
        <topology evidence="6">Multi-pass membrane protein</topology>
    </subcellularLocation>
    <subcellularLocation>
        <location evidence="1">Membrane</location>
        <topology evidence="1">Multi-pass membrane protein</topology>
    </subcellularLocation>
</comment>
<feature type="domain" description="ABC transmembrane type-1" evidence="7">
    <location>
        <begin position="38"/>
        <end position="220"/>
    </location>
</feature>